<comment type="similarity">
    <text evidence="1">Belongs to the CdaR family.</text>
</comment>
<dbReference type="InterPro" id="IPR041522">
    <property type="entry name" value="CdaR_GGDEF"/>
</dbReference>
<evidence type="ECO:0000313" key="4">
    <source>
        <dbReference type="EMBL" id="MDR6144189.1"/>
    </source>
</evidence>
<dbReference type="InterPro" id="IPR051448">
    <property type="entry name" value="CdaR-like_regulators"/>
</dbReference>
<dbReference type="PANTHER" id="PTHR33744:SF1">
    <property type="entry name" value="DNA-BINDING TRANSCRIPTIONAL ACTIVATOR ADER"/>
    <property type="match status" value="1"/>
</dbReference>
<comment type="caution">
    <text evidence="4">The sequence shown here is derived from an EMBL/GenBank/DDBJ whole genome shotgun (WGS) entry which is preliminary data.</text>
</comment>
<evidence type="ECO:0000256" key="1">
    <source>
        <dbReference type="ARBA" id="ARBA00006754"/>
    </source>
</evidence>
<dbReference type="RefSeq" id="WP_309694182.1">
    <property type="nucleotide sequence ID" value="NZ_JAVIZQ010000001.1"/>
</dbReference>
<evidence type="ECO:0000259" key="3">
    <source>
        <dbReference type="Pfam" id="PF17853"/>
    </source>
</evidence>
<accession>A0ABU1HVV7</accession>
<name>A0ABU1HVV7_9MICO</name>
<dbReference type="Gene3D" id="1.10.10.2840">
    <property type="entry name" value="PucR C-terminal helix-turn-helix domain"/>
    <property type="match status" value="1"/>
</dbReference>
<dbReference type="Pfam" id="PF17853">
    <property type="entry name" value="GGDEF_2"/>
    <property type="match status" value="1"/>
</dbReference>
<feature type="domain" description="CdaR GGDEF-like" evidence="3">
    <location>
        <begin position="291"/>
        <end position="403"/>
    </location>
</feature>
<protein>
    <recommendedName>
        <fullName evidence="6">PucR family transcriptional regulator</fullName>
    </recommendedName>
</protein>
<gene>
    <name evidence="4" type="ORF">QE375_003743</name>
</gene>
<dbReference type="InterPro" id="IPR042070">
    <property type="entry name" value="PucR_C-HTH_sf"/>
</dbReference>
<keyword evidence="5" id="KW-1185">Reference proteome</keyword>
<dbReference type="PANTHER" id="PTHR33744">
    <property type="entry name" value="CARBOHYDRATE DIACID REGULATOR"/>
    <property type="match status" value="1"/>
</dbReference>
<evidence type="ECO:0008006" key="6">
    <source>
        <dbReference type="Google" id="ProtNLM"/>
    </source>
</evidence>
<organism evidence="4 5">
    <name type="scientific">Microbacterium foliorum</name>
    <dbReference type="NCBI Taxonomy" id="104336"/>
    <lineage>
        <taxon>Bacteria</taxon>
        <taxon>Bacillati</taxon>
        <taxon>Actinomycetota</taxon>
        <taxon>Actinomycetes</taxon>
        <taxon>Micrococcales</taxon>
        <taxon>Microbacteriaceae</taxon>
        <taxon>Microbacterium</taxon>
    </lineage>
</organism>
<evidence type="ECO:0000313" key="5">
    <source>
        <dbReference type="Proteomes" id="UP001249291"/>
    </source>
</evidence>
<feature type="domain" description="PucR C-terminal helix-turn-helix" evidence="2">
    <location>
        <begin position="465"/>
        <end position="522"/>
    </location>
</feature>
<sequence length="529" mass="56749">MAASEVHPADPTLRDALRVSGGRLFTAARSARFDSRTFAGVEFYDPSTPAPGYIDRIVLGAGLASSHVTALIAELADAGAAALVLRAPMDDDPRDWTSTDQHPALAVLRHGEGDWAQLANVLRSLLGAHSIGQVTGVRLGDLFGLADAVATLAGGAVSIVDSAGQVVGYSTHSEQPIDDARRRTTLLLQEDISITSDSRYRSLLRVTEAQHFPSSTDLFGRVGIAVRASGELLGSLWVIQVDPSHAAHTRDLLQEMEPIVAQHLLRAREDAGDRDQRTSGLLRTLLEDRRHARGAASQLLLRPKAGCTVVCLRVNTFDEVEAVRGLHRVLHLAISVSSAAFPGSHSAIVGSQVVTLIPGPHQAAAETFTQAMVRVDNALIAGIGRRANDVNGIARSYREAGAVAGALMNSPRHDGDRHVHVATFDEMRDRLAILQVGDLIEGLDAAVGDAASILAAHDAAQGTDLTRTMRVYLDQLGSVRETANALHVHQNTVRYRLDVVRTELGIDLDSPDTRLWLWLRLSADSRTTD</sequence>
<dbReference type="Pfam" id="PF13556">
    <property type="entry name" value="HTH_30"/>
    <property type="match status" value="1"/>
</dbReference>
<dbReference type="EMBL" id="JAVIZQ010000001">
    <property type="protein sequence ID" value="MDR6144189.1"/>
    <property type="molecule type" value="Genomic_DNA"/>
</dbReference>
<dbReference type="Proteomes" id="UP001249291">
    <property type="component" value="Unassembled WGS sequence"/>
</dbReference>
<dbReference type="InterPro" id="IPR025736">
    <property type="entry name" value="PucR_C-HTH_dom"/>
</dbReference>
<evidence type="ECO:0000259" key="2">
    <source>
        <dbReference type="Pfam" id="PF13556"/>
    </source>
</evidence>
<proteinExistence type="inferred from homology"/>
<reference evidence="4 5" key="1">
    <citation type="submission" date="2023-08" db="EMBL/GenBank/DDBJ databases">
        <title>Functional and genomic diversity of the sorghum phyllosphere microbiome.</title>
        <authorList>
            <person name="Shade A."/>
        </authorList>
    </citation>
    <scope>NUCLEOTIDE SEQUENCE [LARGE SCALE GENOMIC DNA]</scope>
    <source>
        <strain evidence="4 5">SORGH_AS_0445</strain>
    </source>
</reference>